<dbReference type="InterPro" id="IPR008939">
    <property type="entry name" value="Lytic_TGlycosylase_superhlx_U"/>
</dbReference>
<feature type="domain" description="Transglycosylase SLT" evidence="4">
    <location>
        <begin position="528"/>
        <end position="628"/>
    </location>
</feature>
<name>A0A545TTS5_9PROT</name>
<dbReference type="RefSeq" id="WP_142896329.1">
    <property type="nucleotide sequence ID" value="NZ_ML660054.1"/>
</dbReference>
<dbReference type="Gene3D" id="1.25.20.10">
    <property type="entry name" value="Bacterial muramidases"/>
    <property type="match status" value="1"/>
</dbReference>
<dbReference type="GO" id="GO:0004553">
    <property type="term" value="F:hydrolase activity, hydrolyzing O-glycosyl compounds"/>
    <property type="evidence" value="ECO:0007669"/>
    <property type="project" value="InterPro"/>
</dbReference>
<comment type="caution">
    <text evidence="5">The sequence shown here is derived from an EMBL/GenBank/DDBJ whole genome shotgun (WGS) entry which is preliminary data.</text>
</comment>
<dbReference type="OrthoDB" id="9815002at2"/>
<keyword evidence="3" id="KW-0732">Signal</keyword>
<gene>
    <name evidence="5" type="ORF">FKG95_10630</name>
</gene>
<evidence type="ECO:0000256" key="2">
    <source>
        <dbReference type="ARBA" id="ARBA00009387"/>
    </source>
</evidence>
<dbReference type="Pfam" id="PF01464">
    <property type="entry name" value="SLT"/>
    <property type="match status" value="1"/>
</dbReference>
<keyword evidence="6" id="KW-1185">Reference proteome</keyword>
<comment type="similarity">
    <text evidence="2">Belongs to the virb1 family.</text>
</comment>
<dbReference type="InterPro" id="IPR023346">
    <property type="entry name" value="Lysozyme-like_dom_sf"/>
</dbReference>
<evidence type="ECO:0000313" key="6">
    <source>
        <dbReference type="Proteomes" id="UP000315252"/>
    </source>
</evidence>
<dbReference type="SUPFAM" id="SSF48435">
    <property type="entry name" value="Bacterial muramidases"/>
    <property type="match status" value="1"/>
</dbReference>
<dbReference type="Gene3D" id="1.10.530.10">
    <property type="match status" value="1"/>
</dbReference>
<evidence type="ECO:0000256" key="1">
    <source>
        <dbReference type="ARBA" id="ARBA00007734"/>
    </source>
</evidence>
<dbReference type="EMBL" id="VHSH01000003">
    <property type="protein sequence ID" value="TQV80615.1"/>
    <property type="molecule type" value="Genomic_DNA"/>
</dbReference>
<dbReference type="InterPro" id="IPR008258">
    <property type="entry name" value="Transglycosylase_SLT_dom_1"/>
</dbReference>
<dbReference type="CDD" id="cd13401">
    <property type="entry name" value="Slt70-like"/>
    <property type="match status" value="1"/>
</dbReference>
<protein>
    <submittedName>
        <fullName evidence="5">Lytic transglycosylase domain-containing protein</fullName>
    </submittedName>
</protein>
<dbReference type="AlphaFoldDB" id="A0A545TTS5"/>
<dbReference type="PANTHER" id="PTHR37423:SF2">
    <property type="entry name" value="MEMBRANE-BOUND LYTIC MUREIN TRANSGLYCOSYLASE C"/>
    <property type="match status" value="1"/>
</dbReference>
<dbReference type="SUPFAM" id="SSF53955">
    <property type="entry name" value="Lysozyme-like"/>
    <property type="match status" value="1"/>
</dbReference>
<sequence>MRVVSACFFLTLCLGVTQGFESTAASAQSLQKQSHRDAILKKDAVAEAATVGDNQLLNPPDRVRFKKFFTDVDAGRVSKACANTRHITHETARELTRWVCLDKGSNPSSFETHAEFASSHLHWPWLKQLRRKTEARLTGQTPDSEILSWFDSQPPLTGRGAAAYAGALKRAGRDDQLEALVAASWVELDFGRVESMNFHRRYKSMITPEMNLSRLQRLLWERKYTSASRQARLVPEDQRRLAEARIALGKRLAGVDAAIRRVPTHLKEDPGLLYERARWRWRKGRRDAVVELIDKAGASVPRPELWWSMRHSITRSALAKGNIEQAYRISSNHGMNSGIGFAEGEWLAGWISLRFLKQPRRGYEHFARLYYGVESPISQARGAYWAGEAARTMGNEKWSQRWYKIAAGHRTTFYGQLAAHRLGRQISLPINPHQPPTDAERRAFEKQDLVTVVRLLSLVDQPRYQDAFLSRLRLNAKSSADYILTAELAREQTRLGSALKVAKRAQRNSITLLEHLYPSIETGETEPETALILALIRQESAFDTRAKSHAGARGLMQLMPATAKEVARSQRKKFSKDRLTSDPQYNLSLGQAYLSQVLDRFNGSYILALAAYNAGPHRARTWIREFGDPRDPGIDPIDWIEQIPFSETRNYVQRILESLSVYRLILADGRAAPSASPHSTGNPFVSWGHQAPSDPCCF</sequence>
<dbReference type="Proteomes" id="UP000315252">
    <property type="component" value="Unassembled WGS sequence"/>
</dbReference>
<proteinExistence type="inferred from homology"/>
<evidence type="ECO:0000259" key="4">
    <source>
        <dbReference type="Pfam" id="PF01464"/>
    </source>
</evidence>
<comment type="similarity">
    <text evidence="1">Belongs to the transglycosylase Slt family.</text>
</comment>
<evidence type="ECO:0000313" key="5">
    <source>
        <dbReference type="EMBL" id="TQV80615.1"/>
    </source>
</evidence>
<dbReference type="GO" id="GO:0042597">
    <property type="term" value="C:periplasmic space"/>
    <property type="evidence" value="ECO:0007669"/>
    <property type="project" value="InterPro"/>
</dbReference>
<accession>A0A545TTS5</accession>
<reference evidence="5 6" key="1">
    <citation type="submission" date="2019-06" db="EMBL/GenBank/DDBJ databases">
        <title>Whole genome sequence for Rhodospirillaceae sp. R148.</title>
        <authorList>
            <person name="Wang G."/>
        </authorList>
    </citation>
    <scope>NUCLEOTIDE SEQUENCE [LARGE SCALE GENOMIC DNA]</scope>
    <source>
        <strain evidence="5 6">R148</strain>
    </source>
</reference>
<organism evidence="5 6">
    <name type="scientific">Denitrobaculum tricleocarpae</name>
    <dbReference type="NCBI Taxonomy" id="2591009"/>
    <lineage>
        <taxon>Bacteria</taxon>
        <taxon>Pseudomonadati</taxon>
        <taxon>Pseudomonadota</taxon>
        <taxon>Alphaproteobacteria</taxon>
        <taxon>Rhodospirillales</taxon>
        <taxon>Rhodospirillaceae</taxon>
        <taxon>Denitrobaculum</taxon>
    </lineage>
</organism>
<evidence type="ECO:0000256" key="3">
    <source>
        <dbReference type="ARBA" id="ARBA00022729"/>
    </source>
</evidence>
<dbReference type="PANTHER" id="PTHR37423">
    <property type="entry name" value="SOLUBLE LYTIC MUREIN TRANSGLYCOSYLASE-RELATED"/>
    <property type="match status" value="1"/>
</dbReference>